<dbReference type="InterPro" id="IPR023370">
    <property type="entry name" value="TrmO-like_N"/>
</dbReference>
<dbReference type="CDD" id="cd09281">
    <property type="entry name" value="UPF0066"/>
    <property type="match status" value="1"/>
</dbReference>
<dbReference type="NCBIfam" id="TIGR00104">
    <property type="entry name" value="tRNA_TsaA"/>
    <property type="match status" value="1"/>
</dbReference>
<dbReference type="EMBL" id="LMVO01000001">
    <property type="protein sequence ID" value="PAV10139.1"/>
    <property type="molecule type" value="Genomic_DNA"/>
</dbReference>
<accession>A0AAX0QA07</accession>
<dbReference type="SUPFAM" id="SSF118196">
    <property type="entry name" value="YaeB-like"/>
    <property type="match status" value="1"/>
</dbReference>
<dbReference type="GO" id="GO:0008168">
    <property type="term" value="F:methyltransferase activity"/>
    <property type="evidence" value="ECO:0007669"/>
    <property type="project" value="UniProtKB-KW"/>
</dbReference>
<dbReference type="Pfam" id="PF01980">
    <property type="entry name" value="TrmO_N"/>
    <property type="match status" value="1"/>
</dbReference>
<feature type="domain" description="TsaA-like" evidence="3">
    <location>
        <begin position="18"/>
        <end position="149"/>
    </location>
</feature>
<dbReference type="AlphaFoldDB" id="A0AAX0QA07"/>
<dbReference type="Proteomes" id="UP000243820">
    <property type="component" value="Unassembled WGS sequence"/>
</dbReference>
<dbReference type="PANTHER" id="PTHR12818">
    <property type="entry name" value="TRNA (ADENINE(37)-N6)-METHYLTRANSFERASE"/>
    <property type="match status" value="1"/>
</dbReference>
<dbReference type="GO" id="GO:0032259">
    <property type="term" value="P:methylation"/>
    <property type="evidence" value="ECO:0007669"/>
    <property type="project" value="UniProtKB-KW"/>
</dbReference>
<dbReference type="PANTHER" id="PTHR12818:SF0">
    <property type="entry name" value="TRNA (ADENINE(37)-N6)-METHYLTRANSFERASE"/>
    <property type="match status" value="1"/>
</dbReference>
<evidence type="ECO:0000259" key="3">
    <source>
        <dbReference type="PROSITE" id="PS51668"/>
    </source>
</evidence>
<keyword evidence="1" id="KW-0949">S-adenosyl-L-methionine</keyword>
<protein>
    <submittedName>
        <fullName evidence="4">tRNA-Thr(GGU) m(6)t(6)A37 methyltransferase TsaA</fullName>
    </submittedName>
</protein>
<keyword evidence="4" id="KW-0808">Transferase</keyword>
<sequence>MNISKEHAERWKGQDIRFQPIGIIHSKHTEQENTPIQGIFNSCKGYVEIFPEYEPGLCDIESFTYLYLLYYFDRATGKNLLEKPFLDGEKDRGIFAIRHFNRPNPIGLSIVRLCGVNKNILEVSGLDILDGTPLLDIKPYVKQFDSREDIKSGWVDDRHIDDITEWNNTPKELRKRK</sequence>
<keyword evidence="4" id="KW-0489">Methyltransferase</keyword>
<dbReference type="Gene3D" id="2.40.30.70">
    <property type="entry name" value="YaeB-like"/>
    <property type="match status" value="1"/>
</dbReference>
<dbReference type="PROSITE" id="PS51668">
    <property type="entry name" value="TSAA_2"/>
    <property type="match status" value="1"/>
</dbReference>
<comment type="similarity">
    <text evidence="2">Belongs to the tRNA methyltransferase O family.</text>
</comment>
<keyword evidence="5" id="KW-1185">Reference proteome</keyword>
<name>A0AAX0QA07_9EURY</name>
<proteinExistence type="inferred from homology"/>
<dbReference type="InterPro" id="IPR036414">
    <property type="entry name" value="YaeB_N_sf"/>
</dbReference>
<evidence type="ECO:0000313" key="5">
    <source>
        <dbReference type="Proteomes" id="UP000243820"/>
    </source>
</evidence>
<dbReference type="InterPro" id="IPR036413">
    <property type="entry name" value="YaeB-like_sf"/>
</dbReference>
<reference evidence="4 5" key="1">
    <citation type="journal article" date="2017" name="BMC Genomics">
        <title>Genomic analysis of methanogenic archaea reveals a shift towards energy conservation.</title>
        <authorList>
            <person name="Gilmore S.P."/>
            <person name="Henske J.K."/>
            <person name="Sexton J.A."/>
            <person name="Solomon K.V."/>
            <person name="Seppala S."/>
            <person name="Yoo J.I."/>
            <person name="Huyett L.M."/>
            <person name="Pressman A."/>
            <person name="Cogan J.Z."/>
            <person name="Kivenson V."/>
            <person name="Peng X."/>
            <person name="Tan Y."/>
            <person name="Valentine D.L."/>
            <person name="O'Malley M.A."/>
        </authorList>
    </citation>
    <scope>NUCLEOTIDE SEQUENCE [LARGE SCALE GENOMIC DNA]</scope>
    <source>
        <strain evidence="4 5">XII</strain>
    </source>
</reference>
<evidence type="ECO:0000313" key="4">
    <source>
        <dbReference type="EMBL" id="PAV10139.1"/>
    </source>
</evidence>
<evidence type="ECO:0000256" key="1">
    <source>
        <dbReference type="ARBA" id="ARBA00022691"/>
    </source>
</evidence>
<dbReference type="InterPro" id="IPR040372">
    <property type="entry name" value="YaeB-like"/>
</dbReference>
<dbReference type="RefSeq" id="WP_095641595.1">
    <property type="nucleotide sequence ID" value="NZ_LMVO01000001.1"/>
</dbReference>
<organism evidence="4 5">
    <name type="scientific">Methanocorpusculum parvum</name>
    <dbReference type="NCBI Taxonomy" id="2193"/>
    <lineage>
        <taxon>Archaea</taxon>
        <taxon>Methanobacteriati</taxon>
        <taxon>Methanobacteriota</taxon>
        <taxon>Stenosarchaea group</taxon>
        <taxon>Methanomicrobia</taxon>
        <taxon>Methanomicrobiales</taxon>
        <taxon>Methanocorpusculaceae</taxon>
        <taxon>Methanocorpusculum</taxon>
    </lineage>
</organism>
<gene>
    <name evidence="4" type="ORF">ASJ83_06700</name>
</gene>
<evidence type="ECO:0000256" key="2">
    <source>
        <dbReference type="ARBA" id="ARBA00033753"/>
    </source>
</evidence>
<comment type="caution">
    <text evidence="4">The sequence shown here is derived from an EMBL/GenBank/DDBJ whole genome shotgun (WGS) entry which is preliminary data.</text>
</comment>